<dbReference type="EMBL" id="LGUG01000013">
    <property type="protein sequence ID" value="KON84125.1"/>
    <property type="molecule type" value="Genomic_DNA"/>
</dbReference>
<dbReference type="PANTHER" id="PTHR30173">
    <property type="entry name" value="SIGMA 19 FACTOR"/>
    <property type="match status" value="1"/>
</dbReference>
<keyword evidence="6" id="KW-1185">Reference proteome</keyword>
<accession>A0A0D1XLL2</accession>
<protein>
    <submittedName>
        <fullName evidence="4 5">RNA polymerase</fullName>
    </submittedName>
</protein>
<dbReference type="InterPro" id="IPR014303">
    <property type="entry name" value="RNA_pol_sigma-70_ECF"/>
</dbReference>
<sequence length="289" mass="33204">MKLEIIYKKHLSLLTSIAYRMLGSLADAEDIVQEVFLEVQQLDTDHVYNMKAYLVKSVTNRCINFLKSARKRREVYVGPWLPEPQITLSEQNPMELVVKDEAISYAFLVMLNQLNAVERAVFILREVLDYSYSEIAQALDKTEENCRKIYSRIKKKLHQDVPVPSSNMEKEDALIQSFILASKTGNFDNFVSMLTDDAILTMDGGGKVRGALRPIISRHRILALFKGIVPRGYFEGNLLPVHINNQKGILLMRNDQPTLVICFGWDLQQEHIKRIFIISNPDKLKHIQV</sequence>
<dbReference type="InterPro" id="IPR032710">
    <property type="entry name" value="NTF2-like_dom_sf"/>
</dbReference>
<dbReference type="EMBL" id="FNED01000015">
    <property type="protein sequence ID" value="SDJ29093.1"/>
    <property type="molecule type" value="Genomic_DNA"/>
</dbReference>
<dbReference type="InterPro" id="IPR014284">
    <property type="entry name" value="RNA_pol_sigma-70_dom"/>
</dbReference>
<dbReference type="InterPro" id="IPR013249">
    <property type="entry name" value="RNA_pol_sigma70_r4_t2"/>
</dbReference>
<dbReference type="Gene3D" id="1.10.10.10">
    <property type="entry name" value="Winged helix-like DNA-binding domain superfamily/Winged helix DNA-binding domain"/>
    <property type="match status" value="1"/>
</dbReference>
<dbReference type="GO" id="GO:0006352">
    <property type="term" value="P:DNA-templated transcription initiation"/>
    <property type="evidence" value="ECO:0007669"/>
    <property type="project" value="InterPro"/>
</dbReference>
<evidence type="ECO:0000259" key="3">
    <source>
        <dbReference type="Pfam" id="PF08281"/>
    </source>
</evidence>
<dbReference type="InterPro" id="IPR013324">
    <property type="entry name" value="RNA_pol_sigma_r3/r4-like"/>
</dbReference>
<dbReference type="InterPro" id="IPR036388">
    <property type="entry name" value="WH-like_DNA-bd_sf"/>
</dbReference>
<dbReference type="PANTHER" id="PTHR30173:SF36">
    <property type="entry name" value="ECF RNA POLYMERASE SIGMA FACTOR SIGJ"/>
    <property type="match status" value="1"/>
</dbReference>
<evidence type="ECO:0000256" key="1">
    <source>
        <dbReference type="ARBA" id="ARBA00011344"/>
    </source>
</evidence>
<dbReference type="InterPro" id="IPR013325">
    <property type="entry name" value="RNA_pol_sigma_r2"/>
</dbReference>
<dbReference type="InterPro" id="IPR007627">
    <property type="entry name" value="RNA_pol_sigma70_r2"/>
</dbReference>
<dbReference type="InterPro" id="IPR052704">
    <property type="entry name" value="ECF_Sigma-70_Domain"/>
</dbReference>
<dbReference type="OrthoDB" id="3211555at2"/>
<dbReference type="SUPFAM" id="SSF88946">
    <property type="entry name" value="Sigma2 domain of RNA polymerase sigma factors"/>
    <property type="match status" value="1"/>
</dbReference>
<evidence type="ECO:0000313" key="7">
    <source>
        <dbReference type="Proteomes" id="UP000182836"/>
    </source>
</evidence>
<name>A0A0D1XLL2_ANEMI</name>
<evidence type="ECO:0000259" key="2">
    <source>
        <dbReference type="Pfam" id="PF04542"/>
    </source>
</evidence>
<reference evidence="4 6" key="1">
    <citation type="submission" date="2015-07" db="EMBL/GenBank/DDBJ databases">
        <title>Fjat-14205 dsm 2895.</title>
        <authorList>
            <person name="Liu B."/>
            <person name="Wang J."/>
            <person name="Zhu Y."/>
            <person name="Liu G."/>
            <person name="Chen Q."/>
            <person name="Chen Z."/>
            <person name="Lan J."/>
            <person name="Che J."/>
            <person name="Ge C."/>
            <person name="Shi H."/>
            <person name="Pan Z."/>
            <person name="Liu X."/>
        </authorList>
    </citation>
    <scope>NUCLEOTIDE SEQUENCE [LARGE SCALE GENOMIC DNA]</scope>
    <source>
        <strain evidence="4 6">DSM 2895</strain>
    </source>
</reference>
<feature type="domain" description="RNA polymerase sigma-70 region 2" evidence="2">
    <location>
        <begin position="6"/>
        <end position="71"/>
    </location>
</feature>
<dbReference type="AlphaFoldDB" id="A0A0D1XLL2"/>
<feature type="domain" description="RNA polymerase sigma factor 70 region 4 type 2" evidence="3">
    <location>
        <begin position="107"/>
        <end position="157"/>
    </location>
</feature>
<gene>
    <name evidence="4" type="ORF">AF333_29640</name>
    <name evidence="5" type="ORF">SAMN04487909_11528</name>
</gene>
<dbReference type="CDD" id="cd06171">
    <property type="entry name" value="Sigma70_r4"/>
    <property type="match status" value="1"/>
</dbReference>
<dbReference type="Pfam" id="PF08281">
    <property type="entry name" value="Sigma70_r4_2"/>
    <property type="match status" value="1"/>
</dbReference>
<dbReference type="RefSeq" id="WP_043067137.1">
    <property type="nucleotide sequence ID" value="NZ_BJOA01000353.1"/>
</dbReference>
<organism evidence="4 6">
    <name type="scientific">Aneurinibacillus migulanus</name>
    <name type="common">Bacillus migulanus</name>
    <dbReference type="NCBI Taxonomy" id="47500"/>
    <lineage>
        <taxon>Bacteria</taxon>
        <taxon>Bacillati</taxon>
        <taxon>Bacillota</taxon>
        <taxon>Bacilli</taxon>
        <taxon>Bacillales</taxon>
        <taxon>Paenibacillaceae</taxon>
        <taxon>Aneurinibacillus group</taxon>
        <taxon>Aneurinibacillus</taxon>
    </lineage>
</organism>
<dbReference type="Proteomes" id="UP000182836">
    <property type="component" value="Unassembled WGS sequence"/>
</dbReference>
<dbReference type="SUPFAM" id="SSF54427">
    <property type="entry name" value="NTF2-like"/>
    <property type="match status" value="1"/>
</dbReference>
<dbReference type="Proteomes" id="UP000037269">
    <property type="component" value="Unassembled WGS sequence"/>
</dbReference>
<evidence type="ECO:0000313" key="5">
    <source>
        <dbReference type="EMBL" id="SDJ29093.1"/>
    </source>
</evidence>
<dbReference type="Pfam" id="PF04542">
    <property type="entry name" value="Sigma70_r2"/>
    <property type="match status" value="1"/>
</dbReference>
<dbReference type="STRING" id="47500.AF333_29640"/>
<dbReference type="GeneID" id="42309294"/>
<dbReference type="GO" id="GO:0003677">
    <property type="term" value="F:DNA binding"/>
    <property type="evidence" value="ECO:0007669"/>
    <property type="project" value="InterPro"/>
</dbReference>
<evidence type="ECO:0000313" key="4">
    <source>
        <dbReference type="EMBL" id="KON84125.1"/>
    </source>
</evidence>
<dbReference type="NCBIfam" id="TIGR02957">
    <property type="entry name" value="SigX4"/>
    <property type="match status" value="1"/>
</dbReference>
<dbReference type="Gene3D" id="1.10.1740.10">
    <property type="match status" value="1"/>
</dbReference>
<dbReference type="SUPFAM" id="SSF88659">
    <property type="entry name" value="Sigma3 and sigma4 domains of RNA polymerase sigma factors"/>
    <property type="match status" value="1"/>
</dbReference>
<dbReference type="GO" id="GO:0016987">
    <property type="term" value="F:sigma factor activity"/>
    <property type="evidence" value="ECO:0007669"/>
    <property type="project" value="InterPro"/>
</dbReference>
<proteinExistence type="predicted"/>
<reference evidence="5 7" key="2">
    <citation type="submission" date="2016-10" db="EMBL/GenBank/DDBJ databases">
        <authorList>
            <person name="de Groot N.N."/>
        </authorList>
    </citation>
    <scope>NUCLEOTIDE SEQUENCE [LARGE SCALE GENOMIC DNA]</scope>
    <source>
        <strain evidence="5 7">DSM 2895</strain>
    </source>
</reference>
<evidence type="ECO:0000313" key="6">
    <source>
        <dbReference type="Proteomes" id="UP000037269"/>
    </source>
</evidence>
<dbReference type="NCBIfam" id="TIGR02937">
    <property type="entry name" value="sigma70-ECF"/>
    <property type="match status" value="1"/>
</dbReference>
<dbReference type="NCBIfam" id="NF007214">
    <property type="entry name" value="PRK09636.1"/>
    <property type="match status" value="1"/>
</dbReference>
<dbReference type="PATRIC" id="fig|47500.8.peg.1996"/>
<comment type="subunit">
    <text evidence="1">Interacts transiently with the RNA polymerase catalytic core formed by RpoA, RpoB, RpoC and RpoZ (2 alpha, 1 beta, 1 beta' and 1 omega subunit) to form the RNA polymerase holoenzyme that can initiate transcription.</text>
</comment>